<dbReference type="InterPro" id="IPR011055">
    <property type="entry name" value="Dup_hybrid_motif"/>
</dbReference>
<dbReference type="CDD" id="cd12797">
    <property type="entry name" value="M23_peptidase"/>
    <property type="match status" value="1"/>
</dbReference>
<dbReference type="AlphaFoldDB" id="A0A1T4Q0V5"/>
<dbReference type="InterPro" id="IPR036366">
    <property type="entry name" value="PGBDSf"/>
</dbReference>
<evidence type="ECO:0000256" key="1">
    <source>
        <dbReference type="ARBA" id="ARBA00022729"/>
    </source>
</evidence>
<dbReference type="SMART" id="SM00257">
    <property type="entry name" value="LysM"/>
    <property type="match status" value="2"/>
</dbReference>
<dbReference type="PANTHER" id="PTHR21666:SF289">
    <property type="entry name" value="L-ALA--D-GLU ENDOPEPTIDASE"/>
    <property type="match status" value="1"/>
</dbReference>
<dbReference type="SUPFAM" id="SSF47090">
    <property type="entry name" value="PGBD-like"/>
    <property type="match status" value="1"/>
</dbReference>
<organism evidence="3 4">
    <name type="scientific">Selenihalanaerobacter shriftii</name>
    <dbReference type="NCBI Taxonomy" id="142842"/>
    <lineage>
        <taxon>Bacteria</taxon>
        <taxon>Bacillati</taxon>
        <taxon>Bacillota</taxon>
        <taxon>Clostridia</taxon>
        <taxon>Halanaerobiales</taxon>
        <taxon>Halobacteroidaceae</taxon>
        <taxon>Selenihalanaerobacter</taxon>
    </lineage>
</organism>
<dbReference type="PROSITE" id="PS51782">
    <property type="entry name" value="LYSM"/>
    <property type="match status" value="2"/>
</dbReference>
<gene>
    <name evidence="3" type="ORF">SAMN02745118_02376</name>
</gene>
<accession>A0A1T4Q0V5</accession>
<dbReference type="GO" id="GO:0004222">
    <property type="term" value="F:metalloendopeptidase activity"/>
    <property type="evidence" value="ECO:0007669"/>
    <property type="project" value="TreeGrafter"/>
</dbReference>
<sequence>MKRKRRYVFCLLVVVILLCNIYAVAMASGLGIRDLQRGMMGYDVKLLQQKLNDLGYDISVDGNFGENTEIAVENFQEKNGLISDGIIGGKTLFYLKNSKNNLEYIVKSGDSLYMLANKYDTSIGRLQEVNELSSSTIYVGQNLIIPDTALGGGDQENPYIVIDYRVKRGDSLSKLAKSYNSDIEKLMDINNLASSRIKVGQELKIPRELEMTITNDKSTDAVNYNRSNFIWPVKNGRISSAYGRRVNPITRQSQLHGALDIALSQGTPVKAAATGKVLTSSWVSGYGRTVIIRHNNRTKTLYAHNSRLVVKRGQHVQQGQIIARSGNTGRSTGPHLHFSILINGKPVNPLKRLPHKY</sequence>
<dbReference type="PANTHER" id="PTHR21666">
    <property type="entry name" value="PEPTIDASE-RELATED"/>
    <property type="match status" value="1"/>
</dbReference>
<dbReference type="STRING" id="142842.SAMN02745118_02376"/>
<dbReference type="Pfam" id="PF01471">
    <property type="entry name" value="PG_binding_1"/>
    <property type="match status" value="1"/>
</dbReference>
<proteinExistence type="predicted"/>
<name>A0A1T4Q0V5_9FIRM</name>
<dbReference type="InterPro" id="IPR036365">
    <property type="entry name" value="PGBD-like_sf"/>
</dbReference>
<keyword evidence="3" id="KW-0378">Hydrolase</keyword>
<dbReference type="InterPro" id="IPR050570">
    <property type="entry name" value="Cell_wall_metabolism_enzyme"/>
</dbReference>
<evidence type="ECO:0000313" key="3">
    <source>
        <dbReference type="EMBL" id="SJZ97151.1"/>
    </source>
</evidence>
<feature type="domain" description="LysM" evidence="2">
    <location>
        <begin position="102"/>
        <end position="145"/>
    </location>
</feature>
<dbReference type="CDD" id="cd00118">
    <property type="entry name" value="LysM"/>
    <property type="match status" value="2"/>
</dbReference>
<dbReference type="Proteomes" id="UP000190625">
    <property type="component" value="Unassembled WGS sequence"/>
</dbReference>
<dbReference type="EMBL" id="FUWM01000023">
    <property type="protein sequence ID" value="SJZ97151.1"/>
    <property type="molecule type" value="Genomic_DNA"/>
</dbReference>
<feature type="domain" description="LysM" evidence="2">
    <location>
        <begin position="162"/>
        <end position="205"/>
    </location>
</feature>
<dbReference type="InterPro" id="IPR036779">
    <property type="entry name" value="LysM_dom_sf"/>
</dbReference>
<dbReference type="InterPro" id="IPR002477">
    <property type="entry name" value="Peptidoglycan-bd-like"/>
</dbReference>
<dbReference type="Pfam" id="PF01476">
    <property type="entry name" value="LysM"/>
    <property type="match status" value="2"/>
</dbReference>
<dbReference type="InterPro" id="IPR016047">
    <property type="entry name" value="M23ase_b-sheet_dom"/>
</dbReference>
<dbReference type="Gene3D" id="3.10.350.10">
    <property type="entry name" value="LysM domain"/>
    <property type="match status" value="2"/>
</dbReference>
<reference evidence="4" key="1">
    <citation type="submission" date="2017-02" db="EMBL/GenBank/DDBJ databases">
        <authorList>
            <person name="Varghese N."/>
            <person name="Submissions S."/>
        </authorList>
    </citation>
    <scope>NUCLEOTIDE SEQUENCE [LARGE SCALE GENOMIC DNA]</scope>
    <source>
        <strain evidence="4">ATCC BAA-73</strain>
    </source>
</reference>
<evidence type="ECO:0000313" key="4">
    <source>
        <dbReference type="Proteomes" id="UP000190625"/>
    </source>
</evidence>
<dbReference type="Gene3D" id="1.10.101.10">
    <property type="entry name" value="PGBD-like superfamily/PGBD"/>
    <property type="match status" value="1"/>
</dbReference>
<dbReference type="Gene3D" id="2.70.70.10">
    <property type="entry name" value="Glucose Permease (Domain IIA)"/>
    <property type="match status" value="1"/>
</dbReference>
<dbReference type="SUPFAM" id="SSF51261">
    <property type="entry name" value="Duplicated hybrid motif"/>
    <property type="match status" value="1"/>
</dbReference>
<dbReference type="InterPro" id="IPR018392">
    <property type="entry name" value="LysM"/>
</dbReference>
<protein>
    <submittedName>
        <fullName evidence="3">Murein DD-endopeptidase MepM and murein hydrolase activator NlpD, contain LysM domain</fullName>
    </submittedName>
</protein>
<keyword evidence="4" id="KW-1185">Reference proteome</keyword>
<evidence type="ECO:0000259" key="2">
    <source>
        <dbReference type="PROSITE" id="PS51782"/>
    </source>
</evidence>
<dbReference type="Pfam" id="PF01551">
    <property type="entry name" value="Peptidase_M23"/>
    <property type="match status" value="1"/>
</dbReference>
<dbReference type="FunFam" id="2.70.70.10:FF:000006">
    <property type="entry name" value="M23 family peptidase"/>
    <property type="match status" value="1"/>
</dbReference>
<keyword evidence="1" id="KW-0732">Signal</keyword>
<dbReference type="RefSeq" id="WP_234983948.1">
    <property type="nucleotide sequence ID" value="NZ_FUWM01000023.1"/>
</dbReference>